<feature type="non-terminal residue" evidence="1">
    <location>
        <position position="107"/>
    </location>
</feature>
<proteinExistence type="predicted"/>
<comment type="caution">
    <text evidence="1">The sequence shown here is derived from an EMBL/GenBank/DDBJ whole genome shotgun (WGS) entry which is preliminary data.</text>
</comment>
<evidence type="ECO:0000313" key="1">
    <source>
        <dbReference type="EMBL" id="GAH51133.1"/>
    </source>
</evidence>
<sequence>MNRLIYIVLIGMLLSITYAIYTLPSQTANSFATTNTEFIPYTEHYSMSGTAYTIHPDCVRPEWNNGKTATGTKAREGIVAINIDIDEDGNAKVRSVLKLGQTIYVKG</sequence>
<accession>X1I0Q5</accession>
<gene>
    <name evidence="1" type="ORF">S03H2_37778</name>
</gene>
<organism evidence="1">
    <name type="scientific">marine sediment metagenome</name>
    <dbReference type="NCBI Taxonomy" id="412755"/>
    <lineage>
        <taxon>unclassified sequences</taxon>
        <taxon>metagenomes</taxon>
        <taxon>ecological metagenomes</taxon>
    </lineage>
</organism>
<dbReference type="AlphaFoldDB" id="X1I0Q5"/>
<reference evidence="1" key="1">
    <citation type="journal article" date="2014" name="Front. Microbiol.">
        <title>High frequency of phylogenetically diverse reductive dehalogenase-homologous genes in deep subseafloor sedimentary metagenomes.</title>
        <authorList>
            <person name="Kawai M."/>
            <person name="Futagami T."/>
            <person name="Toyoda A."/>
            <person name="Takaki Y."/>
            <person name="Nishi S."/>
            <person name="Hori S."/>
            <person name="Arai W."/>
            <person name="Tsubouchi T."/>
            <person name="Morono Y."/>
            <person name="Uchiyama I."/>
            <person name="Ito T."/>
            <person name="Fujiyama A."/>
            <person name="Inagaki F."/>
            <person name="Takami H."/>
        </authorList>
    </citation>
    <scope>NUCLEOTIDE SEQUENCE</scope>
    <source>
        <strain evidence="1">Expedition CK06-06</strain>
    </source>
</reference>
<protein>
    <submittedName>
        <fullName evidence="1">Uncharacterized protein</fullName>
    </submittedName>
</protein>
<name>X1I0Q5_9ZZZZ</name>
<dbReference type="EMBL" id="BARU01023266">
    <property type="protein sequence ID" value="GAH51133.1"/>
    <property type="molecule type" value="Genomic_DNA"/>
</dbReference>